<dbReference type="GO" id="GO:0008270">
    <property type="term" value="F:zinc ion binding"/>
    <property type="evidence" value="ECO:0007669"/>
    <property type="project" value="TreeGrafter"/>
</dbReference>
<evidence type="ECO:0000256" key="2">
    <source>
        <dbReference type="ARBA" id="ARBA00007957"/>
    </source>
</evidence>
<evidence type="ECO:0000256" key="3">
    <source>
        <dbReference type="ARBA" id="ARBA00011738"/>
    </source>
</evidence>
<dbReference type="Proteomes" id="UP000503251">
    <property type="component" value="Chromosome"/>
</dbReference>
<dbReference type="OrthoDB" id="8659436at2"/>
<evidence type="ECO:0000256" key="11">
    <source>
        <dbReference type="ARBA" id="ARBA00023163"/>
    </source>
</evidence>
<feature type="binding site" evidence="13">
    <location>
        <position position="131"/>
    </location>
    <ligand>
        <name>Fe cation</name>
        <dbReference type="ChEBI" id="CHEBI:24875"/>
    </ligand>
</feature>
<gene>
    <name evidence="15" type="ORF">DQK91_17445</name>
    <name evidence="14" type="ORF">E8L03_20300</name>
</gene>
<reference evidence="14 17" key="2">
    <citation type="submission" date="2019-04" db="EMBL/GenBank/DDBJ databases">
        <title>Isolation and culture of sulfate reducing bacteria from the cold seep of the South China Sea.</title>
        <authorList>
            <person name="Sun C."/>
            <person name="Liu R."/>
        </authorList>
    </citation>
    <scope>NUCLEOTIDE SEQUENCE [LARGE SCALE GENOMIC DNA]</scope>
    <source>
        <strain evidence="14 17">CS1</strain>
    </source>
</reference>
<evidence type="ECO:0000256" key="13">
    <source>
        <dbReference type="PIRSR" id="PIRSR602481-2"/>
    </source>
</evidence>
<comment type="subcellular location">
    <subcellularLocation>
        <location evidence="1">Cytoplasm</location>
    </subcellularLocation>
</comment>
<accession>A0A6P1ZFY4</accession>
<evidence type="ECO:0000313" key="16">
    <source>
        <dbReference type="Proteomes" id="UP000434052"/>
    </source>
</evidence>
<keyword evidence="6" id="KW-0678">Repressor</keyword>
<dbReference type="AlphaFoldDB" id="A0A6P1ZFY4"/>
<evidence type="ECO:0000256" key="4">
    <source>
        <dbReference type="ARBA" id="ARBA00020910"/>
    </source>
</evidence>
<feature type="binding site" evidence="13">
    <location>
        <position position="114"/>
    </location>
    <ligand>
        <name>Fe cation</name>
        <dbReference type="ChEBI" id="CHEBI:24875"/>
    </ligand>
</feature>
<dbReference type="GO" id="GO:1900376">
    <property type="term" value="P:regulation of secondary metabolite biosynthetic process"/>
    <property type="evidence" value="ECO:0007669"/>
    <property type="project" value="TreeGrafter"/>
</dbReference>
<dbReference type="InterPro" id="IPR002481">
    <property type="entry name" value="FUR"/>
</dbReference>
<dbReference type="EMBL" id="QMIF01000014">
    <property type="protein sequence ID" value="TVM31784.1"/>
    <property type="molecule type" value="Genomic_DNA"/>
</dbReference>
<evidence type="ECO:0000256" key="10">
    <source>
        <dbReference type="ARBA" id="ARBA00023125"/>
    </source>
</evidence>
<dbReference type="Proteomes" id="UP000434052">
    <property type="component" value="Unassembled WGS sequence"/>
</dbReference>
<evidence type="ECO:0000313" key="17">
    <source>
        <dbReference type="Proteomes" id="UP000503251"/>
    </source>
</evidence>
<dbReference type="InterPro" id="IPR043135">
    <property type="entry name" value="Fur_C"/>
</dbReference>
<dbReference type="CDD" id="cd07153">
    <property type="entry name" value="Fur_like"/>
    <property type="match status" value="1"/>
</dbReference>
<organism evidence="15 16">
    <name type="scientific">Oceanidesulfovibrio marinus</name>
    <dbReference type="NCBI Taxonomy" id="370038"/>
    <lineage>
        <taxon>Bacteria</taxon>
        <taxon>Pseudomonadati</taxon>
        <taxon>Thermodesulfobacteriota</taxon>
        <taxon>Desulfovibrionia</taxon>
        <taxon>Desulfovibrionales</taxon>
        <taxon>Desulfovibrionaceae</taxon>
        <taxon>Oceanidesulfovibrio</taxon>
    </lineage>
</organism>
<keyword evidence="17" id="KW-1185">Reference proteome</keyword>
<dbReference type="GO" id="GO:0045892">
    <property type="term" value="P:negative regulation of DNA-templated transcription"/>
    <property type="evidence" value="ECO:0007669"/>
    <property type="project" value="TreeGrafter"/>
</dbReference>
<dbReference type="Gene3D" id="1.10.10.10">
    <property type="entry name" value="Winged helix-like DNA-binding domain superfamily/Winged helix DNA-binding domain"/>
    <property type="match status" value="1"/>
</dbReference>
<evidence type="ECO:0000256" key="7">
    <source>
        <dbReference type="ARBA" id="ARBA00022723"/>
    </source>
</evidence>
<reference evidence="15 16" key="1">
    <citation type="submission" date="2018-06" db="EMBL/GenBank/DDBJ databases">
        <title>Complete genome of Desulfovibrio marinus P48SEP.</title>
        <authorList>
            <person name="Crispim J.S."/>
            <person name="Vidigal P.M.P."/>
            <person name="Silva L.C.F."/>
            <person name="Araujo L.C."/>
            <person name="Laguardia C.N."/>
            <person name="Dias R.S."/>
            <person name="Sousa M.P."/>
            <person name="Paula S.O."/>
            <person name="Silva C."/>
        </authorList>
    </citation>
    <scope>NUCLEOTIDE SEQUENCE [LARGE SCALE GENOMIC DNA]</scope>
    <source>
        <strain evidence="15 16">P48SEP</strain>
    </source>
</reference>
<proteinExistence type="inferred from homology"/>
<sequence length="146" mass="17174">MGTQSPEEVLQEYLRERGMLMTPQRKTLLQLFLEEPKHFSAEEFYERVKQVDDSIGQATVYRTLKLFTESGLAETLDFGDGRTRYERRLGREHHDHLICIRCRDSIEIRAPEIERLQEEVAGRHGYELTDHALYLYGICPKCRGKE</sequence>
<dbReference type="Pfam" id="PF01475">
    <property type="entry name" value="FUR"/>
    <property type="match status" value="1"/>
</dbReference>
<evidence type="ECO:0000313" key="15">
    <source>
        <dbReference type="EMBL" id="TVM31784.1"/>
    </source>
</evidence>
<dbReference type="GO" id="GO:0000976">
    <property type="term" value="F:transcription cis-regulatory region binding"/>
    <property type="evidence" value="ECO:0007669"/>
    <property type="project" value="TreeGrafter"/>
</dbReference>
<keyword evidence="7 12" id="KW-0479">Metal-binding</keyword>
<keyword evidence="11" id="KW-0804">Transcription</keyword>
<dbReference type="EMBL" id="CP039543">
    <property type="protein sequence ID" value="QJT11444.1"/>
    <property type="molecule type" value="Genomic_DNA"/>
</dbReference>
<keyword evidence="9" id="KW-0805">Transcription regulation</keyword>
<evidence type="ECO:0000256" key="1">
    <source>
        <dbReference type="ARBA" id="ARBA00004496"/>
    </source>
</evidence>
<keyword evidence="5" id="KW-0963">Cytoplasm</keyword>
<feature type="binding site" evidence="12">
    <location>
        <position position="139"/>
    </location>
    <ligand>
        <name>Zn(2+)</name>
        <dbReference type="ChEBI" id="CHEBI:29105"/>
    </ligand>
</feature>
<name>A0A6P1ZFY4_9BACT</name>
<dbReference type="GO" id="GO:0005829">
    <property type="term" value="C:cytosol"/>
    <property type="evidence" value="ECO:0007669"/>
    <property type="project" value="TreeGrafter"/>
</dbReference>
<dbReference type="GO" id="GO:0003700">
    <property type="term" value="F:DNA-binding transcription factor activity"/>
    <property type="evidence" value="ECO:0007669"/>
    <property type="project" value="InterPro"/>
</dbReference>
<comment type="cofactor">
    <cofactor evidence="12">
        <name>Zn(2+)</name>
        <dbReference type="ChEBI" id="CHEBI:29105"/>
    </cofactor>
    <text evidence="12">Binds 1 zinc ion per subunit.</text>
</comment>
<comment type="cofactor">
    <cofactor evidence="13">
        <name>Mn(2+)</name>
        <dbReference type="ChEBI" id="CHEBI:29035"/>
    </cofactor>
    <cofactor evidence="13">
        <name>Fe(2+)</name>
        <dbReference type="ChEBI" id="CHEBI:29033"/>
    </cofactor>
    <text evidence="13">Binds 1 Mn(2+) or Fe(2+) ion per subunit.</text>
</comment>
<dbReference type="InterPro" id="IPR036390">
    <property type="entry name" value="WH_DNA-bd_sf"/>
</dbReference>
<comment type="subunit">
    <text evidence="3">Homodimer.</text>
</comment>
<feature type="binding site" evidence="12">
    <location>
        <position position="142"/>
    </location>
    <ligand>
        <name>Zn(2+)</name>
        <dbReference type="ChEBI" id="CHEBI:29105"/>
    </ligand>
</feature>
<protein>
    <recommendedName>
        <fullName evidence="4">Ferric uptake regulation protein</fullName>
    </recommendedName>
</protein>
<keyword evidence="8 12" id="KW-0862">Zinc</keyword>
<dbReference type="InterPro" id="IPR036388">
    <property type="entry name" value="WH-like_DNA-bd_sf"/>
</dbReference>
<keyword evidence="10" id="KW-0238">DNA-binding</keyword>
<evidence type="ECO:0000256" key="8">
    <source>
        <dbReference type="ARBA" id="ARBA00022833"/>
    </source>
</evidence>
<evidence type="ECO:0000256" key="9">
    <source>
        <dbReference type="ARBA" id="ARBA00023015"/>
    </source>
</evidence>
<evidence type="ECO:0000256" key="5">
    <source>
        <dbReference type="ARBA" id="ARBA00022490"/>
    </source>
</evidence>
<dbReference type="PANTHER" id="PTHR33202:SF2">
    <property type="entry name" value="FERRIC UPTAKE REGULATION PROTEIN"/>
    <property type="match status" value="1"/>
</dbReference>
<dbReference type="PANTHER" id="PTHR33202">
    <property type="entry name" value="ZINC UPTAKE REGULATION PROTEIN"/>
    <property type="match status" value="1"/>
</dbReference>
<feature type="binding site" evidence="13">
    <location>
        <position position="95"/>
    </location>
    <ligand>
        <name>Fe cation</name>
        <dbReference type="ChEBI" id="CHEBI:24875"/>
    </ligand>
</feature>
<feature type="binding site" evidence="12">
    <location>
        <position position="102"/>
    </location>
    <ligand>
        <name>Zn(2+)</name>
        <dbReference type="ChEBI" id="CHEBI:29105"/>
    </ligand>
</feature>
<evidence type="ECO:0000256" key="12">
    <source>
        <dbReference type="PIRSR" id="PIRSR602481-1"/>
    </source>
</evidence>
<dbReference type="SUPFAM" id="SSF46785">
    <property type="entry name" value="Winged helix' DNA-binding domain"/>
    <property type="match status" value="1"/>
</dbReference>
<feature type="binding site" evidence="13">
    <location>
        <position position="93"/>
    </location>
    <ligand>
        <name>Fe cation</name>
        <dbReference type="ChEBI" id="CHEBI:24875"/>
    </ligand>
</feature>
<evidence type="ECO:0000256" key="6">
    <source>
        <dbReference type="ARBA" id="ARBA00022491"/>
    </source>
</evidence>
<comment type="similarity">
    <text evidence="2">Belongs to the Fur family.</text>
</comment>
<dbReference type="Gene3D" id="3.30.1490.190">
    <property type="match status" value="1"/>
</dbReference>
<evidence type="ECO:0000313" key="14">
    <source>
        <dbReference type="EMBL" id="QJT11444.1"/>
    </source>
</evidence>
<keyword evidence="13" id="KW-0408">Iron</keyword>
<feature type="binding site" evidence="12">
    <location>
        <position position="99"/>
    </location>
    <ligand>
        <name>Zn(2+)</name>
        <dbReference type="ChEBI" id="CHEBI:29105"/>
    </ligand>
</feature>